<feature type="domain" description="Response regulatory" evidence="9">
    <location>
        <begin position="12"/>
        <end position="128"/>
    </location>
</feature>
<feature type="non-terminal residue" evidence="10">
    <location>
        <position position="358"/>
    </location>
</feature>
<dbReference type="Gene3D" id="3.30.450.40">
    <property type="match status" value="2"/>
</dbReference>
<protein>
    <submittedName>
        <fullName evidence="10">Response regulator</fullName>
    </submittedName>
</protein>
<keyword evidence="2" id="KW-0808">Transferase</keyword>
<dbReference type="Pfam" id="PF00072">
    <property type="entry name" value="Response_reg"/>
    <property type="match status" value="1"/>
</dbReference>
<evidence type="ECO:0000256" key="7">
    <source>
        <dbReference type="ARBA" id="ARBA00023163"/>
    </source>
</evidence>
<dbReference type="InterPro" id="IPR003018">
    <property type="entry name" value="GAF"/>
</dbReference>
<dbReference type="Gene3D" id="3.40.50.2300">
    <property type="match status" value="1"/>
</dbReference>
<dbReference type="Pfam" id="PF13185">
    <property type="entry name" value="GAF_2"/>
    <property type="match status" value="1"/>
</dbReference>
<dbReference type="PANTHER" id="PTHR48111:SF1">
    <property type="entry name" value="TWO-COMPONENT RESPONSE REGULATOR ORR33"/>
    <property type="match status" value="1"/>
</dbReference>
<reference evidence="10 11" key="1">
    <citation type="journal article" date="2020" name="Harmful Algae">
        <title>Molecular and morphological characterization of a novel dihydroanatoxin-a producing Microcoleus species (cyanobacteria) from the Russian River, California, USA.</title>
        <authorList>
            <person name="Conklin K.Y."/>
            <person name="Stancheva R."/>
            <person name="Otten T.G."/>
            <person name="Fadness R."/>
            <person name="Boyer G.L."/>
            <person name="Read B."/>
            <person name="Zhang X."/>
            <person name="Sheath R.G."/>
        </authorList>
    </citation>
    <scope>NUCLEOTIDE SEQUENCE [LARGE SCALE GENOMIC DNA]</scope>
    <source>
        <strain evidence="10 11">PTRS2</strain>
    </source>
</reference>
<evidence type="ECO:0000259" key="9">
    <source>
        <dbReference type="PROSITE" id="PS50110"/>
    </source>
</evidence>
<comment type="caution">
    <text evidence="10">The sequence shown here is derived from an EMBL/GenBank/DDBJ whole genome shotgun (WGS) entry which is preliminary data.</text>
</comment>
<evidence type="ECO:0000256" key="3">
    <source>
        <dbReference type="ARBA" id="ARBA00022777"/>
    </source>
</evidence>
<evidence type="ECO:0000256" key="1">
    <source>
        <dbReference type="ARBA" id="ARBA00022553"/>
    </source>
</evidence>
<name>A0ABU8YPV8_9CYAN</name>
<keyword evidence="5" id="KW-0805">Transcription regulation</keyword>
<dbReference type="SMART" id="SM00065">
    <property type="entry name" value="GAF"/>
    <property type="match status" value="1"/>
</dbReference>
<dbReference type="PANTHER" id="PTHR48111">
    <property type="entry name" value="REGULATOR OF RPOS"/>
    <property type="match status" value="1"/>
</dbReference>
<feature type="modified residue" description="4-aspartylphosphate" evidence="8">
    <location>
        <position position="61"/>
    </location>
</feature>
<dbReference type="SMART" id="SM00448">
    <property type="entry name" value="REC"/>
    <property type="match status" value="1"/>
</dbReference>
<keyword evidence="6" id="KW-0238">DNA-binding</keyword>
<evidence type="ECO:0000256" key="8">
    <source>
        <dbReference type="PROSITE-ProRule" id="PRU00169"/>
    </source>
</evidence>
<evidence type="ECO:0000256" key="6">
    <source>
        <dbReference type="ARBA" id="ARBA00023125"/>
    </source>
</evidence>
<dbReference type="RefSeq" id="WP_340541611.1">
    <property type="nucleotide sequence ID" value="NZ_JBBLXS010000218.1"/>
</dbReference>
<keyword evidence="7" id="KW-0804">Transcription</keyword>
<proteinExistence type="predicted"/>
<dbReference type="InterPro" id="IPR039420">
    <property type="entry name" value="WalR-like"/>
</dbReference>
<dbReference type="InterPro" id="IPR029016">
    <property type="entry name" value="GAF-like_dom_sf"/>
</dbReference>
<sequence>MNHQTPHSFKGNILIVDDISTNLQLLAQILSEQGYKTRTAPNGQLALRSIDLTPPDLILLDIMMPTMDGYQVCHALKASPKTKDIPVIFISALNEVFDKVKAFEVGGVDYITKPFHDQEVLVRVSNQLIQRRLFQKIQQQNHSLESEILERKVAQEETDFLLNTTFAMAETQDFEESISVMLRLCCDFINWELAEAWIPSPDGSYLNCSQNSYAKKPDLFDYINQSLLIKFAPNVGLPGRIWSSKKPEWLEDISLAPDEIFLRNQMAEKAGLKACFGVPILVENRVIAILSFFNTTAILCQIRIMELMKALATQLGSILQRKLAEERLKQQFQKEQLLNHLTQSIRSSLNLNTIFATA</sequence>
<keyword evidence="1 8" id="KW-0597">Phosphoprotein</keyword>
<dbReference type="SUPFAM" id="SSF52172">
    <property type="entry name" value="CheY-like"/>
    <property type="match status" value="1"/>
</dbReference>
<dbReference type="CDD" id="cd19920">
    <property type="entry name" value="REC_PA4781-like"/>
    <property type="match status" value="1"/>
</dbReference>
<dbReference type="SUPFAM" id="SSF55781">
    <property type="entry name" value="GAF domain-like"/>
    <property type="match status" value="1"/>
</dbReference>
<gene>
    <name evidence="10" type="ORF">WMG39_16625</name>
</gene>
<evidence type="ECO:0000256" key="5">
    <source>
        <dbReference type="ARBA" id="ARBA00023015"/>
    </source>
</evidence>
<dbReference type="EMBL" id="JBBLXS010000218">
    <property type="protein sequence ID" value="MEK0186462.1"/>
    <property type="molecule type" value="Genomic_DNA"/>
</dbReference>
<dbReference type="InterPro" id="IPR011006">
    <property type="entry name" value="CheY-like_superfamily"/>
</dbReference>
<dbReference type="PROSITE" id="PS50110">
    <property type="entry name" value="RESPONSE_REGULATORY"/>
    <property type="match status" value="1"/>
</dbReference>
<keyword evidence="11" id="KW-1185">Reference proteome</keyword>
<keyword evidence="3" id="KW-0418">Kinase</keyword>
<dbReference type="Proteomes" id="UP001384579">
    <property type="component" value="Unassembled WGS sequence"/>
</dbReference>
<evidence type="ECO:0000313" key="11">
    <source>
        <dbReference type="Proteomes" id="UP001384579"/>
    </source>
</evidence>
<evidence type="ECO:0000313" key="10">
    <source>
        <dbReference type="EMBL" id="MEK0186462.1"/>
    </source>
</evidence>
<accession>A0ABU8YPV8</accession>
<keyword evidence="4" id="KW-0902">Two-component regulatory system</keyword>
<evidence type="ECO:0000256" key="2">
    <source>
        <dbReference type="ARBA" id="ARBA00022679"/>
    </source>
</evidence>
<dbReference type="InterPro" id="IPR001789">
    <property type="entry name" value="Sig_transdc_resp-reg_receiver"/>
</dbReference>
<organism evidence="10 11">
    <name type="scientific">Microcoleus anatoxicus PTRS2</name>
    <dbReference type="NCBI Taxonomy" id="2705321"/>
    <lineage>
        <taxon>Bacteria</taxon>
        <taxon>Bacillati</taxon>
        <taxon>Cyanobacteriota</taxon>
        <taxon>Cyanophyceae</taxon>
        <taxon>Oscillatoriophycideae</taxon>
        <taxon>Oscillatoriales</taxon>
        <taxon>Microcoleaceae</taxon>
        <taxon>Microcoleus</taxon>
        <taxon>Microcoleus anatoxicus</taxon>
    </lineage>
</organism>
<evidence type="ECO:0000256" key="4">
    <source>
        <dbReference type="ARBA" id="ARBA00023012"/>
    </source>
</evidence>